<dbReference type="Pfam" id="PF00106">
    <property type="entry name" value="adh_short"/>
    <property type="match status" value="1"/>
</dbReference>
<proteinExistence type="inferred from homology"/>
<dbReference type="InterPro" id="IPR036291">
    <property type="entry name" value="NAD(P)-bd_dom_sf"/>
</dbReference>
<dbReference type="PANTHER" id="PTHR43157">
    <property type="entry name" value="PHOSPHATIDYLINOSITOL-GLYCAN BIOSYNTHESIS CLASS F PROTEIN-RELATED"/>
    <property type="match status" value="1"/>
</dbReference>
<evidence type="ECO:0000256" key="2">
    <source>
        <dbReference type="RuleBase" id="RU000363"/>
    </source>
</evidence>
<name>A0A9P0ABW2_BEMTA</name>
<dbReference type="Proteomes" id="UP001152759">
    <property type="component" value="Chromosome 5"/>
</dbReference>
<dbReference type="KEGG" id="btab:109034542"/>
<keyword evidence="1" id="KW-0560">Oxidoreductase</keyword>
<accession>A0A9P0ABW2</accession>
<protein>
    <recommendedName>
        <fullName evidence="5">Retinol dehydrogenase 13</fullName>
    </recommendedName>
</protein>
<dbReference type="InterPro" id="IPR002347">
    <property type="entry name" value="SDR_fam"/>
</dbReference>
<keyword evidence="4" id="KW-1185">Reference proteome</keyword>
<dbReference type="Gene3D" id="3.40.50.720">
    <property type="entry name" value="NAD(P)-binding Rossmann-like Domain"/>
    <property type="match status" value="1"/>
</dbReference>
<dbReference type="AlphaFoldDB" id="A0A9P0ABW2"/>
<organism evidence="3 4">
    <name type="scientific">Bemisia tabaci</name>
    <name type="common">Sweetpotato whitefly</name>
    <name type="synonym">Aleurodes tabaci</name>
    <dbReference type="NCBI Taxonomy" id="7038"/>
    <lineage>
        <taxon>Eukaryota</taxon>
        <taxon>Metazoa</taxon>
        <taxon>Ecdysozoa</taxon>
        <taxon>Arthropoda</taxon>
        <taxon>Hexapoda</taxon>
        <taxon>Insecta</taxon>
        <taxon>Pterygota</taxon>
        <taxon>Neoptera</taxon>
        <taxon>Paraneoptera</taxon>
        <taxon>Hemiptera</taxon>
        <taxon>Sternorrhyncha</taxon>
        <taxon>Aleyrodoidea</taxon>
        <taxon>Aleyrodidae</taxon>
        <taxon>Aleyrodinae</taxon>
        <taxon>Bemisia</taxon>
    </lineage>
</organism>
<dbReference type="GO" id="GO:0016491">
    <property type="term" value="F:oxidoreductase activity"/>
    <property type="evidence" value="ECO:0007669"/>
    <property type="project" value="UniProtKB-KW"/>
</dbReference>
<dbReference type="PRINTS" id="PR00081">
    <property type="entry name" value="GDHRDH"/>
</dbReference>
<evidence type="ECO:0000313" key="3">
    <source>
        <dbReference type="EMBL" id="CAH0389854.1"/>
    </source>
</evidence>
<dbReference type="EMBL" id="OU963866">
    <property type="protein sequence ID" value="CAH0389854.1"/>
    <property type="molecule type" value="Genomic_DNA"/>
</dbReference>
<gene>
    <name evidence="3" type="ORF">BEMITA_LOCUS8638</name>
</gene>
<dbReference type="PANTHER" id="PTHR43157:SF73">
    <property type="entry name" value="WW DOMAIN-CONTAINING OXIDOREDUCTASE-LIKE PROTEIN"/>
    <property type="match status" value="1"/>
</dbReference>
<evidence type="ECO:0008006" key="5">
    <source>
        <dbReference type="Google" id="ProtNLM"/>
    </source>
</evidence>
<evidence type="ECO:0000313" key="4">
    <source>
        <dbReference type="Proteomes" id="UP001152759"/>
    </source>
</evidence>
<dbReference type="PRINTS" id="PR00080">
    <property type="entry name" value="SDRFAMILY"/>
</dbReference>
<dbReference type="SUPFAM" id="SSF51735">
    <property type="entry name" value="NAD(P)-binding Rossmann-fold domains"/>
    <property type="match status" value="1"/>
</dbReference>
<evidence type="ECO:0000256" key="1">
    <source>
        <dbReference type="ARBA" id="ARBA00023002"/>
    </source>
</evidence>
<sequence>MGIGSSRPYTINSRIDGKTVLITGCNTGIGKYTAQELYRIGGRIIMACRDVAKAEQAAEDIRKVVSEADPENKVGELIIKKLDLGSKESIRSCADDIKQSEKQINILINNAGVMIPPYQKTTDGFELQFGTNHLGHFYLTYLLLPTILASTPARIVNVSSVAHERGHMNWDDLNSEKSYHARTAYSQSKLANVLFSRELASRLEGTGVNVYSLHPGIILTELGRHVDEIYFKGFRRILRPMLSPFTKSIEAGAATTLYCALDESIANESGCYYSDCAKKEAAPQARNDEDAKKLWEVSLKLLGLEDININEKQTS</sequence>
<comment type="similarity">
    <text evidence="2">Belongs to the short-chain dehydrogenases/reductases (SDR) family.</text>
</comment>
<reference evidence="3" key="1">
    <citation type="submission" date="2021-12" db="EMBL/GenBank/DDBJ databases">
        <authorList>
            <person name="King R."/>
        </authorList>
    </citation>
    <scope>NUCLEOTIDE SEQUENCE</scope>
</reference>